<dbReference type="GeneID" id="54289615"/>
<keyword evidence="2" id="KW-0637">Prenyltransferase</keyword>
<reference evidence="5" key="1">
    <citation type="journal article" date="2020" name="Stud. Mycol.">
        <title>101 Dothideomycetes genomes: a test case for predicting lifestyles and emergence of pathogens.</title>
        <authorList>
            <person name="Haridas S."/>
            <person name="Albert R."/>
            <person name="Binder M."/>
            <person name="Bloem J."/>
            <person name="Labutti K."/>
            <person name="Salamov A."/>
            <person name="Andreopoulos B."/>
            <person name="Baker S."/>
            <person name="Barry K."/>
            <person name="Bills G."/>
            <person name="Bluhm B."/>
            <person name="Cannon C."/>
            <person name="Castanera R."/>
            <person name="Culley D."/>
            <person name="Daum C."/>
            <person name="Ezra D."/>
            <person name="Gonzalez J."/>
            <person name="Henrissat B."/>
            <person name="Kuo A."/>
            <person name="Liang C."/>
            <person name="Lipzen A."/>
            <person name="Lutzoni F."/>
            <person name="Magnuson J."/>
            <person name="Mondo S."/>
            <person name="Nolan M."/>
            <person name="Ohm R."/>
            <person name="Pangilinan J."/>
            <person name="Park H.-J."/>
            <person name="Ramirez L."/>
            <person name="Alfaro M."/>
            <person name="Sun H."/>
            <person name="Tritt A."/>
            <person name="Yoshinaga Y."/>
            <person name="Zwiers L.-H."/>
            <person name="Turgeon B."/>
            <person name="Goodwin S."/>
            <person name="Spatafora J."/>
            <person name="Crous P."/>
            <person name="Grigoriev I."/>
        </authorList>
    </citation>
    <scope>NUCLEOTIDE SEQUENCE</scope>
    <source>
        <strain evidence="5">CBS 175.79</strain>
    </source>
</reference>
<evidence type="ECO:0000256" key="3">
    <source>
        <dbReference type="ARBA" id="ARBA00022679"/>
    </source>
</evidence>
<name>A0A6A5XKQ4_9PLEO</name>
<dbReference type="PANTHER" id="PTHR11129">
    <property type="entry name" value="PROTEIN FARNESYLTRANSFERASE ALPHA SUBUNIT/RAB GERANYLGERANYL TRANSFERASE ALPHA SUBUNIT"/>
    <property type="match status" value="1"/>
</dbReference>
<dbReference type="GO" id="GO:0008318">
    <property type="term" value="F:protein prenyltransferase activity"/>
    <property type="evidence" value="ECO:0007669"/>
    <property type="project" value="InterPro"/>
</dbReference>
<accession>A0A6A5XKQ4</accession>
<sequence length="351" mass="39906">MELSGRHAVLSNKAYTILDQYFTAHEDEVVEIEMLPPAIQPEDGICMIDGLSLGIPKKILALAFLEARRLFFQHKDDASVSTIALAASKVMLLFDTEQITAANLRKKQIVQVQQETEKTVPNESLKALLRREIDFLDSILTSPLHRQSKSPTLWYHRSWLLQYLVSNAMSLPGDHKETLLDFSRKELSAVYKSGERHPKNYYAWQYARTLVTHLVGSQESVTETQQERADFLSVFIKETVDSTKSWCCSHPSDISGWSFLLFLLRMSPSKSNGNLLADVVHIVTRLRLDNESAWIFIRTALDEPSIEKDAASLHDVLQQCEKQQDDVDADLFAKRIRQILSYLPNDSALKG</sequence>
<protein>
    <recommendedName>
        <fullName evidence="7">Protein prenylyltransferase</fullName>
    </recommendedName>
</protein>
<keyword evidence="6" id="KW-1185">Reference proteome</keyword>
<evidence type="ECO:0000313" key="6">
    <source>
        <dbReference type="Proteomes" id="UP000799778"/>
    </source>
</evidence>
<dbReference type="Gene3D" id="1.25.40.120">
    <property type="entry name" value="Protein prenylyltransferase"/>
    <property type="match status" value="1"/>
</dbReference>
<keyword evidence="3" id="KW-0808">Transferase</keyword>
<evidence type="ECO:0000256" key="1">
    <source>
        <dbReference type="ARBA" id="ARBA00006734"/>
    </source>
</evidence>
<evidence type="ECO:0000313" key="5">
    <source>
        <dbReference type="EMBL" id="KAF2013868.1"/>
    </source>
</evidence>
<evidence type="ECO:0008006" key="7">
    <source>
        <dbReference type="Google" id="ProtNLM"/>
    </source>
</evidence>
<keyword evidence="4" id="KW-0677">Repeat</keyword>
<evidence type="ECO:0000256" key="2">
    <source>
        <dbReference type="ARBA" id="ARBA00022602"/>
    </source>
</evidence>
<proteinExistence type="inferred from homology"/>
<evidence type="ECO:0000256" key="4">
    <source>
        <dbReference type="ARBA" id="ARBA00022737"/>
    </source>
</evidence>
<dbReference type="GO" id="GO:0005737">
    <property type="term" value="C:cytoplasm"/>
    <property type="evidence" value="ECO:0007669"/>
    <property type="project" value="TreeGrafter"/>
</dbReference>
<dbReference type="InterPro" id="IPR002088">
    <property type="entry name" value="Prenyl_trans_a"/>
</dbReference>
<gene>
    <name evidence="5" type="ORF">BU24DRAFT_464595</name>
</gene>
<dbReference type="AlphaFoldDB" id="A0A6A5XKQ4"/>
<comment type="similarity">
    <text evidence="1">Belongs to the protein prenyltransferase subunit alpha family.</text>
</comment>
<organism evidence="5 6">
    <name type="scientific">Aaosphaeria arxii CBS 175.79</name>
    <dbReference type="NCBI Taxonomy" id="1450172"/>
    <lineage>
        <taxon>Eukaryota</taxon>
        <taxon>Fungi</taxon>
        <taxon>Dikarya</taxon>
        <taxon>Ascomycota</taxon>
        <taxon>Pezizomycotina</taxon>
        <taxon>Dothideomycetes</taxon>
        <taxon>Pleosporomycetidae</taxon>
        <taxon>Pleosporales</taxon>
        <taxon>Pleosporales incertae sedis</taxon>
        <taxon>Aaosphaeria</taxon>
    </lineage>
</organism>
<dbReference type="Pfam" id="PF01239">
    <property type="entry name" value="PPTA"/>
    <property type="match status" value="2"/>
</dbReference>
<dbReference type="PANTHER" id="PTHR11129:SF3">
    <property type="entry name" value="PROTEIN PRENYLTRANSFERASE ALPHA SUBUNIT REPEAT-CONTAINING PROTEIN 1"/>
    <property type="match status" value="1"/>
</dbReference>
<dbReference type="RefSeq" id="XP_033382207.1">
    <property type="nucleotide sequence ID" value="XM_033532218.1"/>
</dbReference>
<dbReference type="OrthoDB" id="5358702at2759"/>
<dbReference type="SUPFAM" id="SSF48439">
    <property type="entry name" value="Protein prenylyltransferase"/>
    <property type="match status" value="1"/>
</dbReference>
<dbReference type="Proteomes" id="UP000799778">
    <property type="component" value="Unassembled WGS sequence"/>
</dbReference>
<dbReference type="EMBL" id="ML978071">
    <property type="protein sequence ID" value="KAF2013868.1"/>
    <property type="molecule type" value="Genomic_DNA"/>
</dbReference>